<evidence type="ECO:0000256" key="10">
    <source>
        <dbReference type="ARBA" id="ARBA00023136"/>
    </source>
</evidence>
<evidence type="ECO:0000256" key="3">
    <source>
        <dbReference type="ARBA" id="ARBA00022448"/>
    </source>
</evidence>
<evidence type="ECO:0000256" key="9">
    <source>
        <dbReference type="ARBA" id="ARBA00023128"/>
    </source>
</evidence>
<dbReference type="PANTHER" id="PTHR13822">
    <property type="entry name" value="ATP SYNTHASE DELTA/EPSILON CHAIN"/>
    <property type="match status" value="1"/>
</dbReference>
<evidence type="ECO:0000256" key="16">
    <source>
        <dbReference type="ARBA" id="ARBA00062932"/>
    </source>
</evidence>
<keyword evidence="9" id="KW-0496">Mitochondrion</keyword>
<protein>
    <recommendedName>
        <fullName evidence="17">ATP synthase F(1) complex subunit delta, mitochondrial</fullName>
    </recommendedName>
    <alternativeName>
        <fullName evidence="14">ATP synthase F1 subunit delta</fullName>
    </alternativeName>
    <alternativeName>
        <fullName evidence="13">F-ATPase delta subunit</fullName>
    </alternativeName>
</protein>
<comment type="caution">
    <text evidence="20">The sequence shown here is derived from an EMBL/GenBank/DDBJ whole genome shotgun (WGS) entry which is preliminary data.</text>
</comment>
<keyword evidence="6" id="KW-0809">Transit peptide</keyword>
<evidence type="ECO:0000256" key="11">
    <source>
        <dbReference type="ARBA" id="ARBA00023196"/>
    </source>
</evidence>
<dbReference type="SUPFAM" id="SSF46604">
    <property type="entry name" value="Epsilon subunit of F1F0-ATP synthase C-terminal domain"/>
    <property type="match status" value="1"/>
</dbReference>
<dbReference type="Pfam" id="PF21335">
    <property type="entry name" value="ATPD_C_metazoa"/>
    <property type="match status" value="1"/>
</dbReference>
<dbReference type="InterPro" id="IPR020546">
    <property type="entry name" value="ATP_synth_F1_dsu/esu_N"/>
</dbReference>
<evidence type="ECO:0000256" key="13">
    <source>
        <dbReference type="ARBA" id="ARBA00031669"/>
    </source>
</evidence>
<evidence type="ECO:0000256" key="8">
    <source>
        <dbReference type="ARBA" id="ARBA00023065"/>
    </source>
</evidence>
<dbReference type="InterPro" id="IPR036771">
    <property type="entry name" value="ATPsynth_dsu/esu_N"/>
</dbReference>
<dbReference type="AlphaFoldDB" id="A0A8X6HHI7"/>
<sequence>MANKLFSSRTFNSAFRFATYSKVHHRNYASEMSFTFASPSEVFYEKANVKQVDVPSYSGSFGILADHVPTLAVLKPGVVTVFENDGASKKFFVSSGSVTINDDSSVQVLAQEAVPLDRIDTQACREGLTKAQQALSSATTEVSKAEAQIAIEVHEELVKATS</sequence>
<proteinExistence type="inferred from homology"/>
<dbReference type="InterPro" id="IPR048937">
    <property type="entry name" value="ATPD_C_metazoa"/>
</dbReference>
<name>A0A8X6HHI7_TRICU</name>
<keyword evidence="7" id="KW-0007">Acetylation</keyword>
<dbReference type="GO" id="GO:0046933">
    <property type="term" value="F:proton-transporting ATP synthase activity, rotational mechanism"/>
    <property type="evidence" value="ECO:0007669"/>
    <property type="project" value="InterPro"/>
</dbReference>
<keyword evidence="21" id="KW-1185">Reference proteome</keyword>
<evidence type="ECO:0000256" key="15">
    <source>
        <dbReference type="ARBA" id="ARBA00056834"/>
    </source>
</evidence>
<dbReference type="InterPro" id="IPR036794">
    <property type="entry name" value="ATP_F1_dsu/esu_C_sf"/>
</dbReference>
<dbReference type="GO" id="GO:0045259">
    <property type="term" value="C:proton-transporting ATP synthase complex"/>
    <property type="evidence" value="ECO:0007669"/>
    <property type="project" value="UniProtKB-KW"/>
</dbReference>
<keyword evidence="5" id="KW-0999">Mitochondrion inner membrane</keyword>
<evidence type="ECO:0000259" key="19">
    <source>
        <dbReference type="Pfam" id="PF21335"/>
    </source>
</evidence>
<evidence type="ECO:0000313" key="20">
    <source>
        <dbReference type="EMBL" id="GFQ74387.1"/>
    </source>
</evidence>
<evidence type="ECO:0000256" key="7">
    <source>
        <dbReference type="ARBA" id="ARBA00022990"/>
    </source>
</evidence>
<feature type="domain" description="F1F0-ATP synthase delta subunit C-terminal" evidence="19">
    <location>
        <begin position="125"/>
        <end position="160"/>
    </location>
</feature>
<dbReference type="NCBIfam" id="TIGR01216">
    <property type="entry name" value="ATP_synt_epsi"/>
    <property type="match status" value="1"/>
</dbReference>
<organism evidence="20 21">
    <name type="scientific">Trichonephila clavata</name>
    <name type="common">Joro spider</name>
    <name type="synonym">Nephila clavata</name>
    <dbReference type="NCBI Taxonomy" id="2740835"/>
    <lineage>
        <taxon>Eukaryota</taxon>
        <taxon>Metazoa</taxon>
        <taxon>Ecdysozoa</taxon>
        <taxon>Arthropoda</taxon>
        <taxon>Chelicerata</taxon>
        <taxon>Arachnida</taxon>
        <taxon>Araneae</taxon>
        <taxon>Araneomorphae</taxon>
        <taxon>Entelegynae</taxon>
        <taxon>Araneoidea</taxon>
        <taxon>Nephilidae</taxon>
        <taxon>Trichonephila</taxon>
    </lineage>
</organism>
<evidence type="ECO:0000256" key="12">
    <source>
        <dbReference type="ARBA" id="ARBA00023310"/>
    </source>
</evidence>
<keyword evidence="10" id="KW-0472">Membrane</keyword>
<comment type="subcellular location">
    <subcellularLocation>
        <location evidence="1">Mitochondrion inner membrane</location>
    </subcellularLocation>
</comment>
<comment type="similarity">
    <text evidence="2">Belongs to the ATPase epsilon chain family.</text>
</comment>
<dbReference type="Gene3D" id="1.20.5.440">
    <property type="entry name" value="ATP synthase delta/epsilon subunit, C-terminal domain"/>
    <property type="match status" value="1"/>
</dbReference>
<evidence type="ECO:0000256" key="6">
    <source>
        <dbReference type="ARBA" id="ARBA00022946"/>
    </source>
</evidence>
<dbReference type="HAMAP" id="MF_00530">
    <property type="entry name" value="ATP_synth_epsil_bac"/>
    <property type="match status" value="1"/>
</dbReference>
<evidence type="ECO:0000256" key="5">
    <source>
        <dbReference type="ARBA" id="ARBA00022792"/>
    </source>
</evidence>
<accession>A0A8X6HHI7</accession>
<dbReference type="FunFam" id="2.60.15.10:FF:000004">
    <property type="entry name" value="ATP synthase subunit delta, mitochondrial"/>
    <property type="match status" value="1"/>
</dbReference>
<evidence type="ECO:0000259" key="18">
    <source>
        <dbReference type="Pfam" id="PF02823"/>
    </source>
</evidence>
<dbReference type="EMBL" id="BMAO01011525">
    <property type="protein sequence ID" value="GFQ74387.1"/>
    <property type="molecule type" value="Genomic_DNA"/>
</dbReference>
<gene>
    <name evidence="20" type="primary">Atp5f1d</name>
    <name evidence="20" type="ORF">TNCT_220571</name>
</gene>
<dbReference type="FunFam" id="1.20.5.440:FF:000002">
    <property type="entry name" value="ATP synthase subunit delta, mitochondrial"/>
    <property type="match status" value="1"/>
</dbReference>
<dbReference type="Gene3D" id="2.60.15.10">
    <property type="entry name" value="F0F1 ATP synthase delta/epsilon subunit, N-terminal"/>
    <property type="match status" value="1"/>
</dbReference>
<keyword evidence="12" id="KW-0066">ATP synthesis</keyword>
<reference evidence="20" key="1">
    <citation type="submission" date="2020-07" db="EMBL/GenBank/DDBJ databases">
        <title>Multicomponent nature underlies the extraordinary mechanical properties of spider dragline silk.</title>
        <authorList>
            <person name="Kono N."/>
            <person name="Nakamura H."/>
            <person name="Mori M."/>
            <person name="Yoshida Y."/>
            <person name="Ohtoshi R."/>
            <person name="Malay A.D."/>
            <person name="Moran D.A.P."/>
            <person name="Tomita M."/>
            <person name="Numata K."/>
            <person name="Arakawa K."/>
        </authorList>
    </citation>
    <scope>NUCLEOTIDE SEQUENCE</scope>
</reference>
<keyword evidence="8" id="KW-0406">Ion transport</keyword>
<dbReference type="SUPFAM" id="SSF51344">
    <property type="entry name" value="Epsilon subunit of F1F0-ATP synthase N-terminal domain"/>
    <property type="match status" value="1"/>
</dbReference>
<dbReference type="Proteomes" id="UP000887116">
    <property type="component" value="Unassembled WGS sequence"/>
</dbReference>
<keyword evidence="11" id="KW-0139">CF(1)</keyword>
<evidence type="ECO:0000313" key="21">
    <source>
        <dbReference type="Proteomes" id="UP000887116"/>
    </source>
</evidence>
<evidence type="ECO:0000256" key="17">
    <source>
        <dbReference type="ARBA" id="ARBA00070799"/>
    </source>
</evidence>
<dbReference type="InterPro" id="IPR001469">
    <property type="entry name" value="ATP_synth_F1_dsu/esu"/>
</dbReference>
<evidence type="ECO:0000256" key="1">
    <source>
        <dbReference type="ARBA" id="ARBA00004273"/>
    </source>
</evidence>
<dbReference type="OrthoDB" id="270171at2759"/>
<dbReference type="CDD" id="cd12152">
    <property type="entry name" value="F1-ATPase_delta"/>
    <property type="match status" value="1"/>
</dbReference>
<evidence type="ECO:0000256" key="14">
    <source>
        <dbReference type="ARBA" id="ARBA00032372"/>
    </source>
</evidence>
<feature type="domain" description="ATP synthase F1 complex delta/epsilon subunit N-terminal" evidence="18">
    <location>
        <begin position="32"/>
        <end position="113"/>
    </location>
</feature>
<keyword evidence="3" id="KW-0813">Transport</keyword>
<dbReference type="PANTHER" id="PTHR13822:SF7">
    <property type="entry name" value="ATP SYNTHASE SUBUNIT DELTA, MITOCHONDRIAL"/>
    <property type="match status" value="1"/>
</dbReference>
<evidence type="ECO:0000256" key="4">
    <source>
        <dbReference type="ARBA" id="ARBA00022781"/>
    </source>
</evidence>
<comment type="function">
    <text evidence="15">Subunit delta, of the mitochondrial membrane ATP synthase complex (F(1)F(0) ATP synthase or Complex V) that produces ATP from ADP in the presence of a proton gradient across the membrane which is generated by electron transport complexes of the respiratory chain. ATP synthase complex consist of a soluble F(1) head domain - the catalytic core - and a membrane F(1) domain - the membrane proton channel. These two domains are linked by a central stalk rotating inside the F(1) region and a stationary peripheral stalk. During catalysis, ATP synthesis in the catalytic domain of F(1) is coupled via a rotary mechanism of the central stalk subunits to proton translocation. In vivo, can only synthesize ATP although its ATP hydrolase activity can be activated artificially in vitro. With the central stalk subunit gamma, is essential for the biogenesis of F(1) catalytic part of the ATP synthase complex namely in the formation of F1 assembly intermediate.</text>
</comment>
<dbReference type="GO" id="GO:0005743">
    <property type="term" value="C:mitochondrial inner membrane"/>
    <property type="evidence" value="ECO:0007669"/>
    <property type="project" value="UniProtKB-SubCell"/>
</dbReference>
<keyword evidence="4" id="KW-0375">Hydrogen ion transport</keyword>
<evidence type="ECO:0000256" key="2">
    <source>
        <dbReference type="ARBA" id="ARBA00005712"/>
    </source>
</evidence>
<dbReference type="Pfam" id="PF02823">
    <property type="entry name" value="ATP-synt_DE_N"/>
    <property type="match status" value="1"/>
</dbReference>
<comment type="subunit">
    <text evidence="16">Component of the ATP synthase complex composed at least of ATP5F1A/subunit alpha, ATP5F1B/subunit beta, ATP5MC1/subunit c (homooctomer), MT-ATP6/subunit a, MT-ATP8/subunit 8, ATP5ME/subunit e, ATP5MF/subunit f, ATP5MG/subunit g, ATP5MK/subunit k, ATP5MJ/subunit j, ATP5F1C/subunit gamma, ATP5F1D/subunit delta, ATP5F1E/subunit epsilon, ATP5PF/subunit F6, ATP5PB/subunit b, ATP5PD/subunit d, ATP5PO/subunit OSCP. ATP synthase complex consists of a soluble F(1) head domain (subunits alpha(3) and beta(3)) - the catalytic core - and a membrane F(0) domain - the membrane proton channel (subunits c, a, 8, e, f, g, k and j). These two domains are linked by a central stalk (subunits gamma, delta, and epsilon) rotating inside the F1 region and a stationary peripheral stalk (subunits F6, b, d, and OSCP). Component of a complex composed at least by ATPIF1, ATP5F1A, ATP5F1B, ATP5F1C AND ATP5F1E.</text>
</comment>